<protein>
    <submittedName>
        <fullName evidence="1">Uncharacterized protein</fullName>
    </submittedName>
</protein>
<evidence type="ECO:0000313" key="1">
    <source>
        <dbReference type="EMBL" id="KAG7440303.1"/>
    </source>
</evidence>
<accession>A0A9P7VGT8</accession>
<dbReference type="RefSeq" id="XP_043033803.1">
    <property type="nucleotide sequence ID" value="XM_043179618.1"/>
</dbReference>
<comment type="caution">
    <text evidence="1">The sequence shown here is derived from an EMBL/GenBank/DDBJ whole genome shotgun (WGS) entry which is preliminary data.</text>
</comment>
<evidence type="ECO:0000313" key="2">
    <source>
        <dbReference type="Proteomes" id="UP000812287"/>
    </source>
</evidence>
<dbReference type="OrthoDB" id="429813at2759"/>
<dbReference type="AlphaFoldDB" id="A0A9P7VGT8"/>
<dbReference type="GeneID" id="66101912"/>
<dbReference type="Proteomes" id="UP000812287">
    <property type="component" value="Unassembled WGS sequence"/>
</dbReference>
<sequence length="154" mass="17643">MSWEEIVETRTFIVTLQPPLVSYPIRLGFTPFFVSPYNCAAIVAHLMKSTSSRYLIVSENAALQTVADVVCRHFPLLLRSWWRAHDLQAIEALKSTTAVIYDGNWRRRLAINLSRMAFVWTTTVTSIPTESKPSTTAHSRLYLFRTNLLLPCHM</sequence>
<keyword evidence="2" id="KW-1185">Reference proteome</keyword>
<proteinExistence type="predicted"/>
<dbReference type="EMBL" id="MU250573">
    <property type="protein sequence ID" value="KAG7440303.1"/>
    <property type="molecule type" value="Genomic_DNA"/>
</dbReference>
<organism evidence="1 2">
    <name type="scientific">Guyanagaster necrorhizus</name>
    <dbReference type="NCBI Taxonomy" id="856835"/>
    <lineage>
        <taxon>Eukaryota</taxon>
        <taxon>Fungi</taxon>
        <taxon>Dikarya</taxon>
        <taxon>Basidiomycota</taxon>
        <taxon>Agaricomycotina</taxon>
        <taxon>Agaricomycetes</taxon>
        <taxon>Agaricomycetidae</taxon>
        <taxon>Agaricales</taxon>
        <taxon>Marasmiineae</taxon>
        <taxon>Physalacriaceae</taxon>
        <taxon>Guyanagaster</taxon>
    </lineage>
</organism>
<gene>
    <name evidence="1" type="ORF">BT62DRAFT_1080922</name>
</gene>
<name>A0A9P7VGT8_9AGAR</name>
<reference evidence="1" key="1">
    <citation type="submission" date="2020-11" db="EMBL/GenBank/DDBJ databases">
        <title>Adaptations for nitrogen fixation in a non-lichenized fungal sporocarp promotes dispersal by wood-feeding termites.</title>
        <authorList>
            <consortium name="DOE Joint Genome Institute"/>
            <person name="Koch R.A."/>
            <person name="Yoon G."/>
            <person name="Arayal U."/>
            <person name="Lail K."/>
            <person name="Amirebrahimi M."/>
            <person name="Labutti K."/>
            <person name="Lipzen A."/>
            <person name="Riley R."/>
            <person name="Barry K."/>
            <person name="Henrissat B."/>
            <person name="Grigoriev I.V."/>
            <person name="Herr J.R."/>
            <person name="Aime M.C."/>
        </authorList>
    </citation>
    <scope>NUCLEOTIDE SEQUENCE</scope>
    <source>
        <strain evidence="1">MCA 3950</strain>
    </source>
</reference>